<evidence type="ECO:0000256" key="1">
    <source>
        <dbReference type="SAM" id="MobiDB-lite"/>
    </source>
</evidence>
<organism evidence="2 3">
    <name type="scientific">Frankliniella occidentalis</name>
    <name type="common">Western flower thrips</name>
    <name type="synonym">Euthrips occidentalis</name>
    <dbReference type="NCBI Taxonomy" id="133901"/>
    <lineage>
        <taxon>Eukaryota</taxon>
        <taxon>Metazoa</taxon>
        <taxon>Ecdysozoa</taxon>
        <taxon>Arthropoda</taxon>
        <taxon>Hexapoda</taxon>
        <taxon>Insecta</taxon>
        <taxon>Pterygota</taxon>
        <taxon>Neoptera</taxon>
        <taxon>Paraneoptera</taxon>
        <taxon>Thysanoptera</taxon>
        <taxon>Terebrantia</taxon>
        <taxon>Thripoidea</taxon>
        <taxon>Thripidae</taxon>
        <taxon>Frankliniella</taxon>
    </lineage>
</organism>
<reference evidence="3" key="1">
    <citation type="submission" date="2025-08" db="UniProtKB">
        <authorList>
            <consortium name="RefSeq"/>
        </authorList>
    </citation>
    <scope>IDENTIFICATION</scope>
    <source>
        <tissue evidence="3">Whole organism</tissue>
    </source>
</reference>
<proteinExistence type="predicted"/>
<evidence type="ECO:0000313" key="3">
    <source>
        <dbReference type="RefSeq" id="XP_052126570.1"/>
    </source>
</evidence>
<gene>
    <name evidence="3" type="primary">LOC127750066</name>
</gene>
<evidence type="ECO:0000313" key="2">
    <source>
        <dbReference type="Proteomes" id="UP000504606"/>
    </source>
</evidence>
<feature type="compositionally biased region" description="Polar residues" evidence="1">
    <location>
        <begin position="1"/>
        <end position="10"/>
    </location>
</feature>
<feature type="region of interest" description="Disordered" evidence="1">
    <location>
        <begin position="1"/>
        <end position="377"/>
    </location>
</feature>
<dbReference type="GeneID" id="127750066"/>
<protein>
    <submittedName>
        <fullName evidence="3">Nascent polypeptide-associated complex subunit alpha, muscle-specific form-like</fullName>
    </submittedName>
</protein>
<dbReference type="AlphaFoldDB" id="A0A9C6U324"/>
<dbReference type="KEGG" id="foc:127750066"/>
<name>A0A9C6U324_FRAOC</name>
<dbReference type="RefSeq" id="XP_052126570.1">
    <property type="nucleotide sequence ID" value="XM_052270610.1"/>
</dbReference>
<keyword evidence="2" id="KW-1185">Reference proteome</keyword>
<feature type="compositionally biased region" description="Basic and acidic residues" evidence="1">
    <location>
        <begin position="74"/>
        <end position="89"/>
    </location>
</feature>
<feature type="compositionally biased region" description="Basic and acidic residues" evidence="1">
    <location>
        <begin position="132"/>
        <end position="147"/>
    </location>
</feature>
<feature type="compositionally biased region" description="Basic and acidic residues" evidence="1">
    <location>
        <begin position="199"/>
        <end position="210"/>
    </location>
</feature>
<dbReference type="Proteomes" id="UP000504606">
    <property type="component" value="Unplaced"/>
</dbReference>
<feature type="compositionally biased region" description="Low complexity" evidence="1">
    <location>
        <begin position="326"/>
        <end position="338"/>
    </location>
</feature>
<accession>A0A9C6U324</accession>
<dbReference type="OrthoDB" id="10673775at2759"/>
<sequence>MAAPQQNEDGSYNYDKPSKTLESGSKSEMPDMKYLPPADKKDAEPAAPDMPADVRTPDIAAPQQNEDGSYNYDKPSKSLDSEPKSEMPDMKYLPPADKKDAEPTAPDMPADAKTPDMAAPQQNEDGSYNYEKPSKTLESEAKADSPEMKYLPPAEMKEAGAASPDMKYLPPSSDKTADAKSPGTAAPQQNEDGSYNYDKPSKTLEGEAKSTADAVPDMKYLPPTEKKEAGTASASPDMKYLPPSTDKEGAGDPKTAPAPQQNSDGSYNYDKPSKPFDGSSKAPAAAEGGGGAAPDMKYLPPASDKGGPGGGSGPDVKYLPPSSDKAGAAQAPAAARPPQNDDGSYNYDKPANPLPAAANGDAAPDMKKTSPTSSCMTSVPRAGFLIIS</sequence>